<feature type="region of interest" description="Disordered" evidence="1">
    <location>
        <begin position="1"/>
        <end position="28"/>
    </location>
</feature>
<feature type="compositionally biased region" description="Low complexity" evidence="1">
    <location>
        <begin position="108"/>
        <end position="124"/>
    </location>
</feature>
<evidence type="ECO:0000313" key="3">
    <source>
        <dbReference type="Proteomes" id="UP000316726"/>
    </source>
</evidence>
<organism evidence="2 3">
    <name type="scientific">Chloropicon primus</name>
    <dbReference type="NCBI Taxonomy" id="1764295"/>
    <lineage>
        <taxon>Eukaryota</taxon>
        <taxon>Viridiplantae</taxon>
        <taxon>Chlorophyta</taxon>
        <taxon>Chloropicophyceae</taxon>
        <taxon>Chloropicales</taxon>
        <taxon>Chloropicaceae</taxon>
        <taxon>Chloropicon</taxon>
    </lineage>
</organism>
<feature type="region of interest" description="Disordered" evidence="1">
    <location>
        <begin position="76"/>
        <end position="166"/>
    </location>
</feature>
<feature type="compositionally biased region" description="Basic and acidic residues" evidence="1">
    <location>
        <begin position="18"/>
        <end position="28"/>
    </location>
</feature>
<name>A0A5B8MQI6_9CHLO</name>
<feature type="compositionally biased region" description="Basic and acidic residues" evidence="1">
    <location>
        <begin position="135"/>
        <end position="150"/>
    </location>
</feature>
<keyword evidence="3" id="KW-1185">Reference proteome</keyword>
<sequence>MSKREGKGLTKSLKSLGRKGESAQENRTYVEKLMRRIVEHVAYREAVRSEPKIIECLELYQQDLWEGEHNKREAMLLEKKSVTSSSARGHGSNRAEASKKKRIGGNGLNSTTTTAAATRGGAPASKLLQRNGRQASKERKERTRERKKVDAPGGDGANGITGGSGHSTGVYNFGALMKEAKTLQEFETTGKKPKKSKKERKRPESVDGSGLFRERSASVAQVDTSFSAKKAWSKARRLSLPTQASRTDYRAARYNNKHDTNGNPLQPEYPFQNPNIFSLAGCGSNQLLQRVLYLACQQNETIKFEKKARKERERTSQMPVLASSVHIQLLCSKETEKEKAATEKSWNSYF</sequence>
<gene>
    <name evidence="2" type="ORF">A3770_09p54860</name>
</gene>
<accession>A0A5B8MQI6</accession>
<dbReference type="Proteomes" id="UP000316726">
    <property type="component" value="Chromosome 9"/>
</dbReference>
<evidence type="ECO:0000256" key="1">
    <source>
        <dbReference type="SAM" id="MobiDB-lite"/>
    </source>
</evidence>
<dbReference type="EMBL" id="CP031042">
    <property type="protein sequence ID" value="QDZ22968.1"/>
    <property type="molecule type" value="Genomic_DNA"/>
</dbReference>
<feature type="compositionally biased region" description="Gly residues" evidence="1">
    <location>
        <begin position="153"/>
        <end position="166"/>
    </location>
</feature>
<dbReference type="AlphaFoldDB" id="A0A5B8MQI6"/>
<feature type="compositionally biased region" description="Basic residues" evidence="1">
    <location>
        <begin position="191"/>
        <end position="200"/>
    </location>
</feature>
<evidence type="ECO:0000313" key="2">
    <source>
        <dbReference type="EMBL" id="QDZ22968.1"/>
    </source>
</evidence>
<proteinExistence type="predicted"/>
<reference evidence="2 3" key="1">
    <citation type="submission" date="2018-07" db="EMBL/GenBank/DDBJ databases">
        <title>The complete nuclear genome of the prasinophyte Chloropicon primus (CCMP1205).</title>
        <authorList>
            <person name="Pombert J.-F."/>
            <person name="Otis C."/>
            <person name="Turmel M."/>
            <person name="Lemieux C."/>
        </authorList>
    </citation>
    <scope>NUCLEOTIDE SEQUENCE [LARGE SCALE GENOMIC DNA]</scope>
    <source>
        <strain evidence="2 3">CCMP1205</strain>
    </source>
</reference>
<protein>
    <submittedName>
        <fullName evidence="2">Uncharacterized protein</fullName>
    </submittedName>
</protein>
<feature type="region of interest" description="Disordered" evidence="1">
    <location>
        <begin position="185"/>
        <end position="213"/>
    </location>
</feature>